<accession>A0A645J5M8</accession>
<sequence length="97" mass="10369">MVYRTVSVADREFTRMRDCIEQPLAGLAHRGFDRAEPACILRQQCGNRRGQGASGAVGVAGFDSGGRQFDHAVAVEQQVGELIAGQVAALEQHPAFG</sequence>
<comment type="caution">
    <text evidence="1">The sequence shown here is derived from an EMBL/GenBank/DDBJ whole genome shotgun (WGS) entry which is preliminary data.</text>
</comment>
<gene>
    <name evidence="1" type="ORF">SDC9_206469</name>
</gene>
<organism evidence="1">
    <name type="scientific">bioreactor metagenome</name>
    <dbReference type="NCBI Taxonomy" id="1076179"/>
    <lineage>
        <taxon>unclassified sequences</taxon>
        <taxon>metagenomes</taxon>
        <taxon>ecological metagenomes</taxon>
    </lineage>
</organism>
<name>A0A645J5M8_9ZZZZ</name>
<dbReference type="EMBL" id="VSSQ01131898">
    <property type="protein sequence ID" value="MPN58756.1"/>
    <property type="molecule type" value="Genomic_DNA"/>
</dbReference>
<evidence type="ECO:0000313" key="1">
    <source>
        <dbReference type="EMBL" id="MPN58756.1"/>
    </source>
</evidence>
<protein>
    <submittedName>
        <fullName evidence="1">Uncharacterized protein</fullName>
    </submittedName>
</protein>
<reference evidence="1" key="1">
    <citation type="submission" date="2019-08" db="EMBL/GenBank/DDBJ databases">
        <authorList>
            <person name="Kucharzyk K."/>
            <person name="Murdoch R.W."/>
            <person name="Higgins S."/>
            <person name="Loffler F."/>
        </authorList>
    </citation>
    <scope>NUCLEOTIDE SEQUENCE</scope>
</reference>
<dbReference type="AlphaFoldDB" id="A0A645J5M8"/>
<proteinExistence type="predicted"/>